<accession>W3XFB8</accession>
<dbReference type="GeneID" id="19267816"/>
<dbReference type="eggNOG" id="ENOG502SWZV">
    <property type="taxonomic scope" value="Eukaryota"/>
</dbReference>
<feature type="region of interest" description="Disordered" evidence="1">
    <location>
        <begin position="1"/>
        <end position="28"/>
    </location>
</feature>
<feature type="transmembrane region" description="Helical" evidence="2">
    <location>
        <begin position="37"/>
        <end position="57"/>
    </location>
</feature>
<feature type="region of interest" description="Disordered" evidence="1">
    <location>
        <begin position="108"/>
        <end position="129"/>
    </location>
</feature>
<keyword evidence="4" id="KW-1185">Reference proteome</keyword>
<evidence type="ECO:0000256" key="1">
    <source>
        <dbReference type="SAM" id="MobiDB-lite"/>
    </source>
</evidence>
<gene>
    <name evidence="3" type="ORF">PFICI_02803</name>
</gene>
<keyword evidence="2" id="KW-1133">Transmembrane helix</keyword>
<proteinExistence type="predicted"/>
<dbReference type="HOGENOM" id="CLU_1949560_0_0_1"/>
<evidence type="ECO:0000313" key="3">
    <source>
        <dbReference type="EMBL" id="ETS84778.1"/>
    </source>
</evidence>
<dbReference type="KEGG" id="pfy:PFICI_02803"/>
<dbReference type="OrthoDB" id="5428081at2759"/>
<protein>
    <submittedName>
        <fullName evidence="3">Uncharacterized protein</fullName>
    </submittedName>
</protein>
<keyword evidence="2" id="KW-0812">Transmembrane</keyword>
<reference evidence="4" key="1">
    <citation type="journal article" date="2015" name="BMC Genomics">
        <title>Genomic and transcriptomic analysis of the endophytic fungus Pestalotiopsis fici reveals its lifestyle and high potential for synthesis of natural products.</title>
        <authorList>
            <person name="Wang X."/>
            <person name="Zhang X."/>
            <person name="Liu L."/>
            <person name="Xiang M."/>
            <person name="Wang W."/>
            <person name="Sun X."/>
            <person name="Che Y."/>
            <person name="Guo L."/>
            <person name="Liu G."/>
            <person name="Guo L."/>
            <person name="Wang C."/>
            <person name="Yin W.B."/>
            <person name="Stadler M."/>
            <person name="Zhang X."/>
            <person name="Liu X."/>
        </authorList>
    </citation>
    <scope>NUCLEOTIDE SEQUENCE [LARGE SCALE GENOMIC DNA]</scope>
    <source>
        <strain evidence="4">W106-1 / CGMCC3.15140</strain>
    </source>
</reference>
<name>W3XFB8_PESFW</name>
<sequence length="129" mass="14031">MSSQPPRGPRVRGGRPRGQPGPTPVVAPKAVPSTKRIVWTVAFAAVTIVGAIYGAGLKTQQEYKAEKQQIIESTTEDRISDLENRRALLMNSRMPLERKLTALQARMKAKEAEEQAKQAAAQVPGTNAK</sequence>
<dbReference type="InParanoid" id="W3XFB8"/>
<dbReference type="RefSeq" id="XP_007829575.1">
    <property type="nucleotide sequence ID" value="XM_007831384.1"/>
</dbReference>
<organism evidence="3 4">
    <name type="scientific">Pestalotiopsis fici (strain W106-1 / CGMCC3.15140)</name>
    <dbReference type="NCBI Taxonomy" id="1229662"/>
    <lineage>
        <taxon>Eukaryota</taxon>
        <taxon>Fungi</taxon>
        <taxon>Dikarya</taxon>
        <taxon>Ascomycota</taxon>
        <taxon>Pezizomycotina</taxon>
        <taxon>Sordariomycetes</taxon>
        <taxon>Xylariomycetidae</taxon>
        <taxon>Amphisphaeriales</taxon>
        <taxon>Sporocadaceae</taxon>
        <taxon>Pestalotiopsis</taxon>
    </lineage>
</organism>
<dbReference type="Proteomes" id="UP000030651">
    <property type="component" value="Unassembled WGS sequence"/>
</dbReference>
<dbReference type="AlphaFoldDB" id="W3XFB8"/>
<evidence type="ECO:0000256" key="2">
    <source>
        <dbReference type="SAM" id="Phobius"/>
    </source>
</evidence>
<dbReference type="EMBL" id="KI912110">
    <property type="protein sequence ID" value="ETS84778.1"/>
    <property type="molecule type" value="Genomic_DNA"/>
</dbReference>
<keyword evidence="2" id="KW-0472">Membrane</keyword>
<evidence type="ECO:0000313" key="4">
    <source>
        <dbReference type="Proteomes" id="UP000030651"/>
    </source>
</evidence>